<sequence length="94" mass="10991">MNFQAIYFFAFALFLILLIVLIRILNEIKRSNFLLTKVLFLNGDNELDEKDKEAIEKLIVKGKKNEAIKLYRKCTKVELLEAVDAIDKMINKEL</sequence>
<evidence type="ECO:0008006" key="4">
    <source>
        <dbReference type="Google" id="ProtNLM"/>
    </source>
</evidence>
<organism evidence="2 3">
    <name type="scientific">Helicovermis profundi</name>
    <dbReference type="NCBI Taxonomy" id="3065157"/>
    <lineage>
        <taxon>Bacteria</taxon>
        <taxon>Bacillati</taxon>
        <taxon>Bacillota</taxon>
        <taxon>Clostridia</taxon>
        <taxon>Helicovermis</taxon>
    </lineage>
</organism>
<reference evidence="2 3" key="1">
    <citation type="submission" date="2023-08" db="EMBL/GenBank/DDBJ databases">
        <title>Helicovermis profunda gen. nov., sp. nov., a novel mesophilic, fermentative bacterium within the Bacillota from a deep-sea hydrothermal vent chimney.</title>
        <authorList>
            <person name="Miyazaki U."/>
            <person name="Mizutani D."/>
            <person name="Hashimoto Y."/>
            <person name="Tame A."/>
            <person name="Sawayama S."/>
            <person name="Miyazaki J."/>
            <person name="Takai K."/>
            <person name="Nakagawa S."/>
        </authorList>
    </citation>
    <scope>NUCLEOTIDE SEQUENCE [LARGE SCALE GENOMIC DNA]</scope>
    <source>
        <strain evidence="2 3">S502</strain>
    </source>
</reference>
<keyword evidence="1" id="KW-0812">Transmembrane</keyword>
<gene>
    <name evidence="2" type="ORF">HLPR_23680</name>
</gene>
<evidence type="ECO:0000256" key="1">
    <source>
        <dbReference type="SAM" id="Phobius"/>
    </source>
</evidence>
<dbReference type="RefSeq" id="WP_338535640.1">
    <property type="nucleotide sequence ID" value="NZ_AP028654.1"/>
</dbReference>
<dbReference type="AlphaFoldDB" id="A0AAU9EB51"/>
<keyword evidence="1" id="KW-1133">Transmembrane helix</keyword>
<name>A0AAU9EB51_9FIRM</name>
<dbReference type="EMBL" id="AP028654">
    <property type="protein sequence ID" value="BEP30037.1"/>
    <property type="molecule type" value="Genomic_DNA"/>
</dbReference>
<accession>A0AAU9EB51</accession>
<evidence type="ECO:0000313" key="2">
    <source>
        <dbReference type="EMBL" id="BEP30037.1"/>
    </source>
</evidence>
<dbReference type="Proteomes" id="UP001321786">
    <property type="component" value="Chromosome"/>
</dbReference>
<feature type="transmembrane region" description="Helical" evidence="1">
    <location>
        <begin position="6"/>
        <end position="25"/>
    </location>
</feature>
<dbReference type="KEGG" id="hprf:HLPR_23680"/>
<evidence type="ECO:0000313" key="3">
    <source>
        <dbReference type="Proteomes" id="UP001321786"/>
    </source>
</evidence>
<keyword evidence="1" id="KW-0472">Membrane</keyword>
<proteinExistence type="predicted"/>
<protein>
    <recommendedName>
        <fullName evidence="4">Ribosomal protein L7/L12 C-terminal domain-containing protein</fullName>
    </recommendedName>
</protein>
<keyword evidence="3" id="KW-1185">Reference proteome</keyword>